<dbReference type="InterPro" id="IPR004148">
    <property type="entry name" value="BAR_dom"/>
</dbReference>
<dbReference type="OrthoDB" id="5835517at2759"/>
<evidence type="ECO:0000313" key="3">
    <source>
        <dbReference type="Proteomes" id="UP000277928"/>
    </source>
</evidence>
<proteinExistence type="predicted"/>
<dbReference type="OMA" id="DSGMNKF"/>
<reference evidence="2 3" key="1">
    <citation type="submission" date="2018-08" db="EMBL/GenBank/DDBJ databases">
        <authorList>
            <person name="Laetsch R D."/>
            <person name="Stevens L."/>
            <person name="Kumar S."/>
            <person name="Blaxter L. M."/>
        </authorList>
    </citation>
    <scope>NUCLEOTIDE SEQUENCE [LARGE SCALE GENOMIC DNA]</scope>
</reference>
<dbReference type="Pfam" id="PF03114">
    <property type="entry name" value="BAR"/>
    <property type="match status" value="1"/>
</dbReference>
<name>A0A3P6TRW1_LITSI</name>
<dbReference type="AlphaFoldDB" id="A0A3P6TRW1"/>
<dbReference type="Gene3D" id="1.20.1270.60">
    <property type="entry name" value="Arfaptin homology (AH) domain/BAR domain"/>
    <property type="match status" value="1"/>
</dbReference>
<evidence type="ECO:0000259" key="1">
    <source>
        <dbReference type="Pfam" id="PF03114"/>
    </source>
</evidence>
<sequence>MTTKVKAAAYRLIGGSKTVYSADYEEKISIFNNFKKQIEKLIGLVATLVTDNLATELKQKISKDTVDSGMNKYEKVGQALYKYSSEIENDSFAVVLKRAKEVFDNAGQKHREFRKNMLEKVQNPMKEWIETNAKHVTKELKSINNKRDELDCAINKLRKKPDDLEIQAVKDRAENVFQVELKKTDKLLDDEIMESQSLISSAMITLMEVIEDYNKSMKEIFKDFNRAVEYDKNKRNLMIVLFVLIGSEDLG</sequence>
<gene>
    <name evidence="2" type="ORF">NLS_LOCUS5451</name>
</gene>
<evidence type="ECO:0000313" key="2">
    <source>
        <dbReference type="EMBL" id="VDK81800.1"/>
    </source>
</evidence>
<dbReference type="SUPFAM" id="SSF103657">
    <property type="entry name" value="BAR/IMD domain-like"/>
    <property type="match status" value="1"/>
</dbReference>
<dbReference type="Proteomes" id="UP000277928">
    <property type="component" value="Unassembled WGS sequence"/>
</dbReference>
<organism evidence="2 3">
    <name type="scientific">Litomosoides sigmodontis</name>
    <name type="common">Filarial nematode worm</name>
    <dbReference type="NCBI Taxonomy" id="42156"/>
    <lineage>
        <taxon>Eukaryota</taxon>
        <taxon>Metazoa</taxon>
        <taxon>Ecdysozoa</taxon>
        <taxon>Nematoda</taxon>
        <taxon>Chromadorea</taxon>
        <taxon>Rhabditida</taxon>
        <taxon>Spirurina</taxon>
        <taxon>Spiruromorpha</taxon>
        <taxon>Filarioidea</taxon>
        <taxon>Onchocercidae</taxon>
        <taxon>Litomosoides</taxon>
    </lineage>
</organism>
<dbReference type="GO" id="GO:0005737">
    <property type="term" value="C:cytoplasm"/>
    <property type="evidence" value="ECO:0007669"/>
    <property type="project" value="InterPro"/>
</dbReference>
<keyword evidence="3" id="KW-1185">Reference proteome</keyword>
<accession>A0A3P6TRW1</accession>
<protein>
    <recommendedName>
        <fullName evidence="1">BAR domain-containing protein</fullName>
    </recommendedName>
</protein>
<dbReference type="InterPro" id="IPR027267">
    <property type="entry name" value="AH/BAR_dom_sf"/>
</dbReference>
<feature type="domain" description="BAR" evidence="1">
    <location>
        <begin position="15"/>
        <end position="217"/>
    </location>
</feature>
<dbReference type="EMBL" id="UYRX01000411">
    <property type="protein sequence ID" value="VDK81800.1"/>
    <property type="molecule type" value="Genomic_DNA"/>
</dbReference>